<evidence type="ECO:0000313" key="6">
    <source>
        <dbReference type="EMBL" id="MFC3883870.1"/>
    </source>
</evidence>
<keyword evidence="3" id="KW-0238">DNA-binding</keyword>
<dbReference type="PANTHER" id="PTHR30126">
    <property type="entry name" value="HTH-TYPE TRANSCRIPTIONAL REGULATOR"/>
    <property type="match status" value="1"/>
</dbReference>
<keyword evidence="2" id="KW-0805">Transcription regulation</keyword>
<comment type="caution">
    <text evidence="6">The sequence shown here is derived from an EMBL/GenBank/DDBJ whole genome shotgun (WGS) entry which is preliminary data.</text>
</comment>
<dbReference type="PANTHER" id="PTHR30126:SF40">
    <property type="entry name" value="HTH-TYPE TRANSCRIPTIONAL REGULATOR GLTR"/>
    <property type="match status" value="1"/>
</dbReference>
<keyword evidence="4" id="KW-0804">Transcription</keyword>
<reference evidence="7" key="1">
    <citation type="journal article" date="2019" name="Int. J. Syst. Evol. Microbiol.">
        <title>The Global Catalogue of Microorganisms (GCM) 10K type strain sequencing project: providing services to taxonomists for standard genome sequencing and annotation.</title>
        <authorList>
            <consortium name="The Broad Institute Genomics Platform"/>
            <consortium name="The Broad Institute Genome Sequencing Center for Infectious Disease"/>
            <person name="Wu L."/>
            <person name="Ma J."/>
        </authorList>
    </citation>
    <scope>NUCLEOTIDE SEQUENCE [LARGE SCALE GENOMIC DNA]</scope>
    <source>
        <strain evidence="7">CCUG 61889</strain>
    </source>
</reference>
<evidence type="ECO:0000256" key="1">
    <source>
        <dbReference type="ARBA" id="ARBA00009437"/>
    </source>
</evidence>
<protein>
    <submittedName>
        <fullName evidence="6">LysR family transcriptional regulator</fullName>
    </submittedName>
</protein>
<sequence length="165" mass="18629">MDLFDIEVFITVANYKSMNKASKFLHISQSAVSSRIANIEAELETTLFERSKTGVTLTLHGRKFYVSAEHVLNVMKKKTKDLKEFKARNHITFGITQSLSQIVLPVLSTIIHNHSSLEWKIITGRSKDLLLSTQSNEIDVAIINNPIIKDVDIKQMSKESTPKSN</sequence>
<dbReference type="Gene3D" id="1.10.10.10">
    <property type="entry name" value="Winged helix-like DNA-binding domain superfamily/Winged helix DNA-binding domain"/>
    <property type="match status" value="1"/>
</dbReference>
<dbReference type="Pfam" id="PF00126">
    <property type="entry name" value="HTH_1"/>
    <property type="match status" value="1"/>
</dbReference>
<dbReference type="PROSITE" id="PS50931">
    <property type="entry name" value="HTH_LYSR"/>
    <property type="match status" value="1"/>
</dbReference>
<dbReference type="RefSeq" id="WP_377914770.1">
    <property type="nucleotide sequence ID" value="NZ_JBHRZT010000043.1"/>
</dbReference>
<dbReference type="PRINTS" id="PR00039">
    <property type="entry name" value="HTHLYSR"/>
</dbReference>
<evidence type="ECO:0000313" key="7">
    <source>
        <dbReference type="Proteomes" id="UP001595752"/>
    </source>
</evidence>
<keyword evidence="7" id="KW-1185">Reference proteome</keyword>
<accession>A0ABV8B1S5</accession>
<dbReference type="InterPro" id="IPR036388">
    <property type="entry name" value="WH-like_DNA-bd_sf"/>
</dbReference>
<dbReference type="InterPro" id="IPR000847">
    <property type="entry name" value="LysR_HTH_N"/>
</dbReference>
<dbReference type="InterPro" id="IPR036390">
    <property type="entry name" value="WH_DNA-bd_sf"/>
</dbReference>
<evidence type="ECO:0000256" key="3">
    <source>
        <dbReference type="ARBA" id="ARBA00023125"/>
    </source>
</evidence>
<organism evidence="6 7">
    <name type="scientific">Bacillus songklensis</name>
    <dbReference type="NCBI Taxonomy" id="1069116"/>
    <lineage>
        <taxon>Bacteria</taxon>
        <taxon>Bacillati</taxon>
        <taxon>Bacillota</taxon>
        <taxon>Bacilli</taxon>
        <taxon>Bacillales</taxon>
        <taxon>Bacillaceae</taxon>
        <taxon>Bacillus</taxon>
    </lineage>
</organism>
<dbReference type="SUPFAM" id="SSF46785">
    <property type="entry name" value="Winged helix' DNA-binding domain"/>
    <property type="match status" value="1"/>
</dbReference>
<evidence type="ECO:0000256" key="2">
    <source>
        <dbReference type="ARBA" id="ARBA00023015"/>
    </source>
</evidence>
<comment type="similarity">
    <text evidence="1">Belongs to the LysR transcriptional regulatory family.</text>
</comment>
<gene>
    <name evidence="6" type="ORF">ACFOU2_10285</name>
</gene>
<dbReference type="Proteomes" id="UP001595752">
    <property type="component" value="Unassembled WGS sequence"/>
</dbReference>
<feature type="domain" description="HTH lysR-type" evidence="5">
    <location>
        <begin position="1"/>
        <end position="58"/>
    </location>
</feature>
<name>A0ABV8B1S5_9BACI</name>
<dbReference type="EMBL" id="JBHRZT010000043">
    <property type="protein sequence ID" value="MFC3883870.1"/>
    <property type="molecule type" value="Genomic_DNA"/>
</dbReference>
<dbReference type="Gene3D" id="3.40.190.10">
    <property type="entry name" value="Periplasmic binding protein-like II"/>
    <property type="match status" value="1"/>
</dbReference>
<evidence type="ECO:0000256" key="4">
    <source>
        <dbReference type="ARBA" id="ARBA00023163"/>
    </source>
</evidence>
<evidence type="ECO:0000259" key="5">
    <source>
        <dbReference type="PROSITE" id="PS50931"/>
    </source>
</evidence>
<proteinExistence type="inferred from homology"/>